<evidence type="ECO:0000313" key="3">
    <source>
        <dbReference type="Proteomes" id="UP000799439"/>
    </source>
</evidence>
<dbReference type="Proteomes" id="UP000799439">
    <property type="component" value="Unassembled WGS sequence"/>
</dbReference>
<accession>A0A9P4JA29</accession>
<evidence type="ECO:0000313" key="2">
    <source>
        <dbReference type="EMBL" id="KAF2155208.1"/>
    </source>
</evidence>
<name>A0A9P4JA29_9PEZI</name>
<organism evidence="2 3">
    <name type="scientific">Myriangium duriaei CBS 260.36</name>
    <dbReference type="NCBI Taxonomy" id="1168546"/>
    <lineage>
        <taxon>Eukaryota</taxon>
        <taxon>Fungi</taxon>
        <taxon>Dikarya</taxon>
        <taxon>Ascomycota</taxon>
        <taxon>Pezizomycotina</taxon>
        <taxon>Dothideomycetes</taxon>
        <taxon>Dothideomycetidae</taxon>
        <taxon>Myriangiales</taxon>
        <taxon>Myriangiaceae</taxon>
        <taxon>Myriangium</taxon>
    </lineage>
</organism>
<evidence type="ECO:0000256" key="1">
    <source>
        <dbReference type="SAM" id="MobiDB-lite"/>
    </source>
</evidence>
<reference evidence="2" key="1">
    <citation type="journal article" date="2020" name="Stud. Mycol.">
        <title>101 Dothideomycetes genomes: a test case for predicting lifestyles and emergence of pathogens.</title>
        <authorList>
            <person name="Haridas S."/>
            <person name="Albert R."/>
            <person name="Binder M."/>
            <person name="Bloem J."/>
            <person name="Labutti K."/>
            <person name="Salamov A."/>
            <person name="Andreopoulos B."/>
            <person name="Baker S."/>
            <person name="Barry K."/>
            <person name="Bills G."/>
            <person name="Bluhm B."/>
            <person name="Cannon C."/>
            <person name="Castanera R."/>
            <person name="Culley D."/>
            <person name="Daum C."/>
            <person name="Ezra D."/>
            <person name="Gonzalez J."/>
            <person name="Henrissat B."/>
            <person name="Kuo A."/>
            <person name="Liang C."/>
            <person name="Lipzen A."/>
            <person name="Lutzoni F."/>
            <person name="Magnuson J."/>
            <person name="Mondo S."/>
            <person name="Nolan M."/>
            <person name="Ohm R."/>
            <person name="Pangilinan J."/>
            <person name="Park H.-J."/>
            <person name="Ramirez L."/>
            <person name="Alfaro M."/>
            <person name="Sun H."/>
            <person name="Tritt A."/>
            <person name="Yoshinaga Y."/>
            <person name="Zwiers L.-H."/>
            <person name="Turgeon B."/>
            <person name="Goodwin S."/>
            <person name="Spatafora J."/>
            <person name="Crous P."/>
            <person name="Grigoriev I."/>
        </authorList>
    </citation>
    <scope>NUCLEOTIDE SEQUENCE</scope>
    <source>
        <strain evidence="2">CBS 260.36</strain>
    </source>
</reference>
<gene>
    <name evidence="2" type="ORF">K461DRAFT_266510</name>
</gene>
<protein>
    <submittedName>
        <fullName evidence="2">Uncharacterized protein</fullName>
    </submittedName>
</protein>
<feature type="region of interest" description="Disordered" evidence="1">
    <location>
        <begin position="1"/>
        <end position="53"/>
    </location>
</feature>
<comment type="caution">
    <text evidence="2">The sequence shown here is derived from an EMBL/GenBank/DDBJ whole genome shotgun (WGS) entry which is preliminary data.</text>
</comment>
<proteinExistence type="predicted"/>
<dbReference type="EMBL" id="ML996083">
    <property type="protein sequence ID" value="KAF2155208.1"/>
    <property type="molecule type" value="Genomic_DNA"/>
</dbReference>
<dbReference type="AlphaFoldDB" id="A0A9P4JA29"/>
<sequence>MDSLKPPSSRGPLTSPVVDPQAGLFSHRTNRNTPDMAQLRGRGRPYSSSHSRDAQTGKWHAFRCIVDWRRGVIARRVEHSYGNVVWVARWFLAFHPWNDATVTPFCRTQILSLFGNYLRWFMVSPAQPTPMTQALIIPQLGGLGTATENVSKRALGLPSAISAYDHQVASHAAFPAP</sequence>
<keyword evidence="3" id="KW-1185">Reference proteome</keyword>